<proteinExistence type="predicted"/>
<dbReference type="PANTHER" id="PTHR12526">
    <property type="entry name" value="GLYCOSYLTRANSFERASE"/>
    <property type="match status" value="1"/>
</dbReference>
<comment type="caution">
    <text evidence="2">The sequence shown here is derived from an EMBL/GenBank/DDBJ whole genome shotgun (WGS) entry which is preliminary data.</text>
</comment>
<dbReference type="SUPFAM" id="SSF53756">
    <property type="entry name" value="UDP-Glycosyltransferase/glycogen phosphorylase"/>
    <property type="match status" value="1"/>
</dbReference>
<evidence type="ECO:0008006" key="4">
    <source>
        <dbReference type="Google" id="ProtNLM"/>
    </source>
</evidence>
<reference evidence="2 3" key="1">
    <citation type="journal article" date="2014" name="Nature">
        <title>An environmental bacterial taxon with a large and distinct metabolic repertoire.</title>
        <authorList>
            <person name="Wilson M.C."/>
            <person name="Mori T."/>
            <person name="Ruckert C."/>
            <person name="Uria A.R."/>
            <person name="Helf M.J."/>
            <person name="Takada K."/>
            <person name="Gernert C."/>
            <person name="Steffens U.A."/>
            <person name="Heycke N."/>
            <person name="Schmitt S."/>
            <person name="Rinke C."/>
            <person name="Helfrich E.J."/>
            <person name="Brachmann A.O."/>
            <person name="Gurgui C."/>
            <person name="Wakimoto T."/>
            <person name="Kracht M."/>
            <person name="Crusemann M."/>
            <person name="Hentschel U."/>
            <person name="Abe I."/>
            <person name="Matsunaga S."/>
            <person name="Kalinowski J."/>
            <person name="Takeyama H."/>
            <person name="Piel J."/>
        </authorList>
    </citation>
    <scope>NUCLEOTIDE SEQUENCE [LARGE SCALE GENOMIC DNA]</scope>
    <source>
        <strain evidence="3">TSY2</strain>
    </source>
</reference>
<dbReference type="Pfam" id="PF13692">
    <property type="entry name" value="Glyco_trans_1_4"/>
    <property type="match status" value="1"/>
</dbReference>
<dbReference type="HOGENOM" id="CLU_042257_1_0_7"/>
<name>W4M120_9BACT</name>
<keyword evidence="3" id="KW-1185">Reference proteome</keyword>
<dbReference type="Gene3D" id="3.40.50.2000">
    <property type="entry name" value="Glycogen Phosphorylase B"/>
    <property type="match status" value="2"/>
</dbReference>
<feature type="region of interest" description="Disordered" evidence="1">
    <location>
        <begin position="1"/>
        <end position="32"/>
    </location>
</feature>
<dbReference type="Proteomes" id="UP000019140">
    <property type="component" value="Unassembled WGS sequence"/>
</dbReference>
<evidence type="ECO:0000313" key="3">
    <source>
        <dbReference type="Proteomes" id="UP000019140"/>
    </source>
</evidence>
<dbReference type="AlphaFoldDB" id="W4M120"/>
<gene>
    <name evidence="2" type="ORF">ETSY2_32425</name>
</gene>
<evidence type="ECO:0000313" key="2">
    <source>
        <dbReference type="EMBL" id="ETX03813.1"/>
    </source>
</evidence>
<evidence type="ECO:0000256" key="1">
    <source>
        <dbReference type="SAM" id="MobiDB-lite"/>
    </source>
</evidence>
<sequence>MRILVASDHRYPAETGQGNGLRTHPQPSGAPSRVHDWLVKGLAELGHDVFYLLEKGAEAPLPPGVTLVTEPIQEVDIFHNTVSSLKPWVHTQHRFADDLSGAPPANWIFVSSSLARSHGSDRFVLNGIDPHNYLYSAHKEDYFLFLAAMQGRRLHHMYFNKGLDIALSLSQTAGVPLVVAGTTINTATFEHVQHMCRTHGATYVGDVRGSRKAELLAGARALIFPTRLNEGCPLVIAEALMSGTPVISSDKGPCPELISAEVGFVCANQHEYLHAIHHVDTIAPQACRDKALRDHHYLKMAADYVQEYEREIGSHHHAPPIYSTGYASDNRITSINR</sequence>
<protein>
    <recommendedName>
        <fullName evidence="4">Glycosyl transferase family 1 domain-containing protein</fullName>
    </recommendedName>
</protein>
<accession>W4M120</accession>
<organism evidence="2 3">
    <name type="scientific">Candidatus Entotheonella gemina</name>
    <dbReference type="NCBI Taxonomy" id="1429439"/>
    <lineage>
        <taxon>Bacteria</taxon>
        <taxon>Pseudomonadati</taxon>
        <taxon>Nitrospinota/Tectimicrobiota group</taxon>
        <taxon>Candidatus Tectimicrobiota</taxon>
        <taxon>Candidatus Entotheonellia</taxon>
        <taxon>Candidatus Entotheonellales</taxon>
        <taxon>Candidatus Entotheonellaceae</taxon>
        <taxon>Candidatus Entotheonella</taxon>
    </lineage>
</organism>
<dbReference type="EMBL" id="AZHX01001381">
    <property type="protein sequence ID" value="ETX03813.1"/>
    <property type="molecule type" value="Genomic_DNA"/>
</dbReference>
<dbReference type="PANTHER" id="PTHR12526:SF630">
    <property type="entry name" value="GLYCOSYLTRANSFERASE"/>
    <property type="match status" value="1"/>
</dbReference>